<name>A0A9P5Z2G9_9AGAR</name>
<feature type="region of interest" description="Disordered" evidence="1">
    <location>
        <begin position="225"/>
        <end position="254"/>
    </location>
</feature>
<dbReference type="AlphaFoldDB" id="A0A9P5Z2G9"/>
<feature type="compositionally biased region" description="Pro residues" evidence="1">
    <location>
        <begin position="41"/>
        <end position="55"/>
    </location>
</feature>
<feature type="region of interest" description="Disordered" evidence="1">
    <location>
        <begin position="22"/>
        <end position="62"/>
    </location>
</feature>
<protein>
    <submittedName>
        <fullName evidence="2">Uncharacterized protein</fullName>
    </submittedName>
</protein>
<feature type="region of interest" description="Disordered" evidence="1">
    <location>
        <begin position="424"/>
        <end position="445"/>
    </location>
</feature>
<evidence type="ECO:0000313" key="2">
    <source>
        <dbReference type="EMBL" id="KAF9478261.1"/>
    </source>
</evidence>
<reference evidence="2" key="1">
    <citation type="submission" date="2020-11" db="EMBL/GenBank/DDBJ databases">
        <authorList>
            <consortium name="DOE Joint Genome Institute"/>
            <person name="Ahrendt S."/>
            <person name="Riley R."/>
            <person name="Andreopoulos W."/>
            <person name="Labutti K."/>
            <person name="Pangilinan J."/>
            <person name="Ruiz-Duenas F.J."/>
            <person name="Barrasa J.M."/>
            <person name="Sanchez-Garcia M."/>
            <person name="Camarero S."/>
            <person name="Miyauchi S."/>
            <person name="Serrano A."/>
            <person name="Linde D."/>
            <person name="Babiker R."/>
            <person name="Drula E."/>
            <person name="Ayuso-Fernandez I."/>
            <person name="Pacheco R."/>
            <person name="Padilla G."/>
            <person name="Ferreira P."/>
            <person name="Barriuso J."/>
            <person name="Kellner H."/>
            <person name="Castanera R."/>
            <person name="Alfaro M."/>
            <person name="Ramirez L."/>
            <person name="Pisabarro A.G."/>
            <person name="Kuo A."/>
            <person name="Tritt A."/>
            <person name="Lipzen A."/>
            <person name="He G."/>
            <person name="Yan M."/>
            <person name="Ng V."/>
            <person name="Cullen D."/>
            <person name="Martin F."/>
            <person name="Rosso M.-N."/>
            <person name="Henrissat B."/>
            <person name="Hibbett D."/>
            <person name="Martinez A.T."/>
            <person name="Grigoriev I.V."/>
        </authorList>
    </citation>
    <scope>NUCLEOTIDE SEQUENCE</scope>
    <source>
        <strain evidence="2">CIRM-BRFM 674</strain>
    </source>
</reference>
<evidence type="ECO:0000256" key="1">
    <source>
        <dbReference type="SAM" id="MobiDB-lite"/>
    </source>
</evidence>
<dbReference type="EMBL" id="MU155239">
    <property type="protein sequence ID" value="KAF9478261.1"/>
    <property type="molecule type" value="Genomic_DNA"/>
</dbReference>
<dbReference type="Proteomes" id="UP000807469">
    <property type="component" value="Unassembled WGS sequence"/>
</dbReference>
<evidence type="ECO:0000313" key="3">
    <source>
        <dbReference type="Proteomes" id="UP000807469"/>
    </source>
</evidence>
<feature type="compositionally biased region" description="Low complexity" evidence="1">
    <location>
        <begin position="93"/>
        <end position="114"/>
    </location>
</feature>
<dbReference type="OrthoDB" id="3233731at2759"/>
<gene>
    <name evidence="2" type="ORF">BDN70DRAFT_913753</name>
</gene>
<comment type="caution">
    <text evidence="2">The sequence shown here is derived from an EMBL/GenBank/DDBJ whole genome shotgun (WGS) entry which is preliminary data.</text>
</comment>
<proteinExistence type="predicted"/>
<feature type="compositionally biased region" description="Polar residues" evidence="1">
    <location>
        <begin position="424"/>
        <end position="436"/>
    </location>
</feature>
<feature type="region of interest" description="Disordered" evidence="1">
    <location>
        <begin position="80"/>
        <end position="145"/>
    </location>
</feature>
<accession>A0A9P5Z2G9</accession>
<keyword evidence="3" id="KW-1185">Reference proteome</keyword>
<sequence>MSATQAQTVECPASFEAPRFAFLSQPPPQKRRVRPFAGAPLPAPLCSPPPVPHGQPSPALRRKWSNANSGILAWASLVQPGSPAPVSPHRRLSISSTSSRRSSISRLNRRPSISHGRAPSGSSFVHIVDSPTLPQPQRTPSTGKFDLTTLGYTSIFIQFPKTPTTPSPYLRQYHEKHEQPTTPAVVPEKPLTPGPLSAAQFVNIPIPPIPQTKQKGMKRFRSLSILRPRSSKAKSQTAAPSSPSIVPPSPARTTLSTKSANAAAVKAAKKQQLAATAAAITRRKQAKYAQCSKTAVRPPPTLANELALMQFADGGSLESHAKRVMEAQAKAARGCGTGAGVGVADVHRDGKGGMWWDEDEEMEYAPLLGGKTVQETMKESRDAMEMEVDWEEFTDAVSPLTPFHNTSRLNHLAAAASVQNQLCSPTRSRASISTQDSDLDPRRMLPLPELEDPRVLVDDRALASHNIGGAGMSVLSLPSRPRRALPHLRQPATFLVDAAAFVPRSPTSAQPQPKTPLTPTSFLVGSGAQAKASVQLKPKVRRRPAPLKLASSAYGSGRSRRSPAVAARRAALASPVRAVVVVPSPKGVEKTKREFIEGSFAPAPVVPAVPASVLEAAQQPQVHDMPTDRSSKRKGVLGLFALTRRTD</sequence>
<organism evidence="2 3">
    <name type="scientific">Pholiota conissans</name>
    <dbReference type="NCBI Taxonomy" id="109636"/>
    <lineage>
        <taxon>Eukaryota</taxon>
        <taxon>Fungi</taxon>
        <taxon>Dikarya</taxon>
        <taxon>Basidiomycota</taxon>
        <taxon>Agaricomycotina</taxon>
        <taxon>Agaricomycetes</taxon>
        <taxon>Agaricomycetidae</taxon>
        <taxon>Agaricales</taxon>
        <taxon>Agaricineae</taxon>
        <taxon>Strophariaceae</taxon>
        <taxon>Pholiota</taxon>
    </lineage>
</organism>